<sequence>MKKVEEKPEEETEVSESDEGSAPADVARKRVSHRRRNKHHTTEESEDKIIKPKNKSGGKKSVNTKGREGPEN</sequence>
<accession>A0A9D4HF86</accession>
<feature type="compositionally biased region" description="Basic and acidic residues" evidence="1">
    <location>
        <begin position="40"/>
        <end position="50"/>
    </location>
</feature>
<dbReference type="Proteomes" id="UP000828390">
    <property type="component" value="Unassembled WGS sequence"/>
</dbReference>
<name>A0A9D4HF86_DREPO</name>
<feature type="region of interest" description="Disordered" evidence="1">
    <location>
        <begin position="1"/>
        <end position="72"/>
    </location>
</feature>
<keyword evidence="3" id="KW-1185">Reference proteome</keyword>
<evidence type="ECO:0000313" key="2">
    <source>
        <dbReference type="EMBL" id="KAH3716882.1"/>
    </source>
</evidence>
<organism evidence="2 3">
    <name type="scientific">Dreissena polymorpha</name>
    <name type="common">Zebra mussel</name>
    <name type="synonym">Mytilus polymorpha</name>
    <dbReference type="NCBI Taxonomy" id="45954"/>
    <lineage>
        <taxon>Eukaryota</taxon>
        <taxon>Metazoa</taxon>
        <taxon>Spiralia</taxon>
        <taxon>Lophotrochozoa</taxon>
        <taxon>Mollusca</taxon>
        <taxon>Bivalvia</taxon>
        <taxon>Autobranchia</taxon>
        <taxon>Heteroconchia</taxon>
        <taxon>Euheterodonta</taxon>
        <taxon>Imparidentia</taxon>
        <taxon>Neoheterodontei</taxon>
        <taxon>Myida</taxon>
        <taxon>Dreissenoidea</taxon>
        <taxon>Dreissenidae</taxon>
        <taxon>Dreissena</taxon>
    </lineage>
</organism>
<proteinExistence type="predicted"/>
<protein>
    <submittedName>
        <fullName evidence="2">Uncharacterized protein</fullName>
    </submittedName>
</protein>
<gene>
    <name evidence="2" type="ORF">DPMN_059615</name>
</gene>
<reference evidence="2" key="2">
    <citation type="submission" date="2020-11" db="EMBL/GenBank/DDBJ databases">
        <authorList>
            <person name="McCartney M.A."/>
            <person name="Auch B."/>
            <person name="Kono T."/>
            <person name="Mallez S."/>
            <person name="Becker A."/>
            <person name="Gohl D.M."/>
            <person name="Silverstein K.A.T."/>
            <person name="Koren S."/>
            <person name="Bechman K.B."/>
            <person name="Herman A."/>
            <person name="Abrahante J.E."/>
            <person name="Garbe J."/>
        </authorList>
    </citation>
    <scope>NUCLEOTIDE SEQUENCE</scope>
    <source>
        <strain evidence="2">Duluth1</strain>
        <tissue evidence="2">Whole animal</tissue>
    </source>
</reference>
<dbReference type="EMBL" id="JAIWYP010000013">
    <property type="protein sequence ID" value="KAH3716882.1"/>
    <property type="molecule type" value="Genomic_DNA"/>
</dbReference>
<comment type="caution">
    <text evidence="2">The sequence shown here is derived from an EMBL/GenBank/DDBJ whole genome shotgun (WGS) entry which is preliminary data.</text>
</comment>
<evidence type="ECO:0000256" key="1">
    <source>
        <dbReference type="SAM" id="MobiDB-lite"/>
    </source>
</evidence>
<dbReference type="AlphaFoldDB" id="A0A9D4HF86"/>
<reference evidence="2" key="1">
    <citation type="journal article" date="2019" name="bioRxiv">
        <title>The Genome of the Zebra Mussel, Dreissena polymorpha: A Resource for Invasive Species Research.</title>
        <authorList>
            <person name="McCartney M.A."/>
            <person name="Auch B."/>
            <person name="Kono T."/>
            <person name="Mallez S."/>
            <person name="Zhang Y."/>
            <person name="Obille A."/>
            <person name="Becker A."/>
            <person name="Abrahante J.E."/>
            <person name="Garbe J."/>
            <person name="Badalamenti J.P."/>
            <person name="Herman A."/>
            <person name="Mangelson H."/>
            <person name="Liachko I."/>
            <person name="Sullivan S."/>
            <person name="Sone E.D."/>
            <person name="Koren S."/>
            <person name="Silverstein K.A.T."/>
            <person name="Beckman K.B."/>
            <person name="Gohl D.M."/>
        </authorList>
    </citation>
    <scope>NUCLEOTIDE SEQUENCE</scope>
    <source>
        <strain evidence="2">Duluth1</strain>
        <tissue evidence="2">Whole animal</tissue>
    </source>
</reference>
<feature type="compositionally biased region" description="Basic residues" evidence="1">
    <location>
        <begin position="29"/>
        <end position="39"/>
    </location>
</feature>
<evidence type="ECO:0000313" key="3">
    <source>
        <dbReference type="Proteomes" id="UP000828390"/>
    </source>
</evidence>
<feature type="compositionally biased region" description="Acidic residues" evidence="1">
    <location>
        <begin position="7"/>
        <end position="19"/>
    </location>
</feature>